<dbReference type="Pfam" id="PF15387">
    <property type="entry name" value="DUF4611"/>
    <property type="match status" value="1"/>
</dbReference>
<protein>
    <recommendedName>
        <fullName evidence="4">EKC/KEOPS complex subunit GON7</fullName>
    </recommendedName>
</protein>
<accession>A0AA35JQU4</accession>
<evidence type="ECO:0000256" key="1">
    <source>
        <dbReference type="SAM" id="MobiDB-lite"/>
    </source>
</evidence>
<feature type="compositionally biased region" description="Acidic residues" evidence="1">
    <location>
        <begin position="64"/>
        <end position="79"/>
    </location>
</feature>
<dbReference type="PANTHER" id="PTHR37363:SF1">
    <property type="entry name" value="EKC_KEOPS COMPLEX SUBUNIT GON7"/>
    <property type="match status" value="1"/>
</dbReference>
<keyword evidence="3" id="KW-1185">Reference proteome</keyword>
<name>A0AA35JQU4_9SAUR</name>
<organism evidence="2 3">
    <name type="scientific">Podarcis lilfordi</name>
    <name type="common">Lilford's wall lizard</name>
    <dbReference type="NCBI Taxonomy" id="74358"/>
    <lineage>
        <taxon>Eukaryota</taxon>
        <taxon>Metazoa</taxon>
        <taxon>Chordata</taxon>
        <taxon>Craniata</taxon>
        <taxon>Vertebrata</taxon>
        <taxon>Euteleostomi</taxon>
        <taxon>Lepidosauria</taxon>
        <taxon>Squamata</taxon>
        <taxon>Bifurcata</taxon>
        <taxon>Unidentata</taxon>
        <taxon>Episquamata</taxon>
        <taxon>Laterata</taxon>
        <taxon>Lacertibaenia</taxon>
        <taxon>Lacertidae</taxon>
        <taxon>Podarcis</taxon>
    </lineage>
</organism>
<feature type="region of interest" description="Disordered" evidence="1">
    <location>
        <begin position="45"/>
        <end position="100"/>
    </location>
</feature>
<sequence length="100" mass="10732">MELRAELTGRDGLKRPLRVRCEPPGELRGLLSGLAQLREQVSTLLGPLVQQESGAGDRAGPGGGDDDEQDDDDDDDDEENHVIAKACADGPPLKRIKTQS</sequence>
<gene>
    <name evidence="2" type="ORF">PODLI_1B012447</name>
</gene>
<proteinExistence type="predicted"/>
<reference evidence="2" key="1">
    <citation type="submission" date="2022-12" db="EMBL/GenBank/DDBJ databases">
        <authorList>
            <person name="Alioto T."/>
            <person name="Alioto T."/>
            <person name="Gomez Garrido J."/>
        </authorList>
    </citation>
    <scope>NUCLEOTIDE SEQUENCE</scope>
</reference>
<evidence type="ECO:0000313" key="3">
    <source>
        <dbReference type="Proteomes" id="UP001178461"/>
    </source>
</evidence>
<dbReference type="Proteomes" id="UP001178461">
    <property type="component" value="Chromosome 1"/>
</dbReference>
<dbReference type="PANTHER" id="PTHR37363">
    <property type="entry name" value="EKC/KEOPS COMPLEX SUBUNIT GON7"/>
    <property type="match status" value="1"/>
</dbReference>
<feature type="region of interest" description="Disordered" evidence="1">
    <location>
        <begin position="1"/>
        <end position="25"/>
    </location>
</feature>
<dbReference type="GO" id="GO:0000408">
    <property type="term" value="C:EKC/KEOPS complex"/>
    <property type="evidence" value="ECO:0007669"/>
    <property type="project" value="InterPro"/>
</dbReference>
<dbReference type="InterPro" id="IPR027893">
    <property type="entry name" value="GON7_meta"/>
</dbReference>
<evidence type="ECO:0008006" key="4">
    <source>
        <dbReference type="Google" id="ProtNLM"/>
    </source>
</evidence>
<dbReference type="EMBL" id="OX395126">
    <property type="protein sequence ID" value="CAI5764435.1"/>
    <property type="molecule type" value="Genomic_DNA"/>
</dbReference>
<dbReference type="AlphaFoldDB" id="A0AA35JQU4"/>
<evidence type="ECO:0000313" key="2">
    <source>
        <dbReference type="EMBL" id="CAI5764435.1"/>
    </source>
</evidence>